<dbReference type="PANTHER" id="PTHR21666">
    <property type="entry name" value="PEPTIDASE-RELATED"/>
    <property type="match status" value="1"/>
</dbReference>
<reference evidence="3 4" key="2">
    <citation type="submission" date="2019-09" db="EMBL/GenBank/DDBJ databases">
        <title>Complete Genome Sequence and Methylome Analysis of free living Spirochaetas.</title>
        <authorList>
            <person name="Leshcheva N."/>
            <person name="Mikheeva N."/>
        </authorList>
    </citation>
    <scope>NUCLEOTIDE SEQUENCE [LARGE SCALE GENOMIC DNA]</scope>
    <source>
        <strain evidence="3 4">P</strain>
    </source>
</reference>
<organism evidence="3 4">
    <name type="scientific">Thiospirochaeta perfilievii</name>
    <dbReference type="NCBI Taxonomy" id="252967"/>
    <lineage>
        <taxon>Bacteria</taxon>
        <taxon>Pseudomonadati</taxon>
        <taxon>Spirochaetota</taxon>
        <taxon>Spirochaetia</taxon>
        <taxon>Spirochaetales</taxon>
        <taxon>Spirochaetaceae</taxon>
        <taxon>Thiospirochaeta</taxon>
    </lineage>
</organism>
<keyword evidence="4" id="KW-1185">Reference proteome</keyword>
<evidence type="ECO:0000313" key="3">
    <source>
        <dbReference type="EMBL" id="QEN03600.1"/>
    </source>
</evidence>
<dbReference type="Gene3D" id="2.70.70.10">
    <property type="entry name" value="Glucose Permease (Domain IIA)"/>
    <property type="match status" value="1"/>
</dbReference>
<evidence type="ECO:0000259" key="2">
    <source>
        <dbReference type="Pfam" id="PF01551"/>
    </source>
</evidence>
<name>A0A5C1Q963_9SPIO</name>
<dbReference type="RefSeq" id="WP_149566858.1">
    <property type="nucleotide sequence ID" value="NZ_CP035807.1"/>
</dbReference>
<evidence type="ECO:0000313" key="4">
    <source>
        <dbReference type="Proteomes" id="UP000323824"/>
    </source>
</evidence>
<dbReference type="AlphaFoldDB" id="A0A5C1Q963"/>
<dbReference type="OrthoDB" id="305469at2"/>
<dbReference type="CDD" id="cd12797">
    <property type="entry name" value="M23_peptidase"/>
    <property type="match status" value="1"/>
</dbReference>
<dbReference type="SUPFAM" id="SSF51261">
    <property type="entry name" value="Duplicated hybrid motif"/>
    <property type="match status" value="1"/>
</dbReference>
<dbReference type="KEGG" id="sper:EW093_02430"/>
<feature type="transmembrane region" description="Helical" evidence="1">
    <location>
        <begin position="45"/>
        <end position="67"/>
    </location>
</feature>
<reference evidence="3 4" key="1">
    <citation type="submission" date="2019-02" db="EMBL/GenBank/DDBJ databases">
        <authorList>
            <person name="Fomenkov A."/>
            <person name="Dubinina G."/>
            <person name="Grabovich M."/>
            <person name="Vincze T."/>
            <person name="Roberts R.J."/>
        </authorList>
    </citation>
    <scope>NUCLEOTIDE SEQUENCE [LARGE SCALE GENOMIC DNA]</scope>
    <source>
        <strain evidence="3 4">P</strain>
    </source>
</reference>
<accession>A0A5C1Q963</accession>
<dbReference type="InterPro" id="IPR050570">
    <property type="entry name" value="Cell_wall_metabolism_enzyme"/>
</dbReference>
<dbReference type="InterPro" id="IPR016047">
    <property type="entry name" value="M23ase_b-sheet_dom"/>
</dbReference>
<keyword evidence="1" id="KW-0472">Membrane</keyword>
<dbReference type="GO" id="GO:0004222">
    <property type="term" value="F:metalloendopeptidase activity"/>
    <property type="evidence" value="ECO:0007669"/>
    <property type="project" value="TreeGrafter"/>
</dbReference>
<keyword evidence="1" id="KW-1133">Transmembrane helix</keyword>
<dbReference type="Proteomes" id="UP000323824">
    <property type="component" value="Chromosome"/>
</dbReference>
<dbReference type="EMBL" id="CP035807">
    <property type="protein sequence ID" value="QEN03600.1"/>
    <property type="molecule type" value="Genomic_DNA"/>
</dbReference>
<dbReference type="PANTHER" id="PTHR21666:SF270">
    <property type="entry name" value="MUREIN HYDROLASE ACTIVATOR ENVC"/>
    <property type="match status" value="1"/>
</dbReference>
<protein>
    <submittedName>
        <fullName evidence="3">M23 family metallopeptidase</fullName>
    </submittedName>
</protein>
<keyword evidence="1" id="KW-0812">Transmembrane</keyword>
<dbReference type="InterPro" id="IPR011055">
    <property type="entry name" value="Dup_hybrid_motif"/>
</dbReference>
<evidence type="ECO:0000256" key="1">
    <source>
        <dbReference type="SAM" id="Phobius"/>
    </source>
</evidence>
<feature type="domain" description="M23ase beta-sheet core" evidence="2">
    <location>
        <begin position="218"/>
        <end position="313"/>
    </location>
</feature>
<sequence>MKKNSVDYVTTADSGAFDKFKGFFKKRITLMLIPHSEKKVFNVQVSLFSIIGVITLFVALLFSFFILSSGYSGSLRVIDDRDGRIIQAEADLYRTSEAVEKLNEGAEKFKQAINRTLQTVNINNSGVDGVTGRGGDLNNLLNIQESDASSSSDVKTIDSVTALLNNSIPQLEELTDQMEKKVGHFVDMPSILPLKNVIGRFTLSFGPQKEPFTGKWYLHRGLDIAYSRGTQIVATANGKVEVVEYQPSGYGNSIVISHKWSYNTRYAHLDKVLVSKGQWVKQGDVIGLMGSTGRSTGPHLHYEVRIGPTYVNPADYIGSSN</sequence>
<gene>
    <name evidence="3" type="ORF">EW093_02430</name>
</gene>
<dbReference type="Pfam" id="PF01551">
    <property type="entry name" value="Peptidase_M23"/>
    <property type="match status" value="1"/>
</dbReference>
<proteinExistence type="predicted"/>